<dbReference type="RefSeq" id="WP_338094465.1">
    <property type="nucleotide sequence ID" value="NZ_JAWDKA010000006.1"/>
</dbReference>
<gene>
    <name evidence="3" type="ORF">McpAg1_12820</name>
</gene>
<sequence length="136" mass="15848">MDDPELEQLRKKRLEELAVAVPPPEGWPIVHLTEYNFNQVTLQRPKVVIDFWAEWCGPCRYFGPIFEEMSTEFPEVQFCKCDTDRNHGIATQLHITNIPLVMYIRDGTAVRMRAGAMSAEKFREELTQVFRTDDTV</sequence>
<organism evidence="3 4">
    <name type="scientific">Methanorbis furvi</name>
    <dbReference type="NCBI Taxonomy" id="3028299"/>
    <lineage>
        <taxon>Archaea</taxon>
        <taxon>Methanobacteriati</taxon>
        <taxon>Methanobacteriota</taxon>
        <taxon>Stenosarchaea group</taxon>
        <taxon>Methanomicrobia</taxon>
        <taxon>Methanomicrobiales</taxon>
        <taxon>Methanocorpusculaceae</taxon>
        <taxon>Methanorbis</taxon>
    </lineage>
</organism>
<comment type="caution">
    <text evidence="3">The sequence shown here is derived from an EMBL/GenBank/DDBJ whole genome shotgun (WGS) entry which is preliminary data.</text>
</comment>
<evidence type="ECO:0000313" key="3">
    <source>
        <dbReference type="EMBL" id="MDV0442061.1"/>
    </source>
</evidence>
<name>A0AAE4MCW1_9EURY</name>
<dbReference type="InterPro" id="IPR013766">
    <property type="entry name" value="Thioredoxin_domain"/>
</dbReference>
<dbReference type="PANTHER" id="PTHR45663">
    <property type="entry name" value="GEO12009P1"/>
    <property type="match status" value="1"/>
</dbReference>
<dbReference type="GO" id="GO:0005829">
    <property type="term" value="C:cytosol"/>
    <property type="evidence" value="ECO:0007669"/>
    <property type="project" value="TreeGrafter"/>
</dbReference>
<dbReference type="PANTHER" id="PTHR45663:SF40">
    <property type="entry name" value="THIOREDOXIN 2"/>
    <property type="match status" value="1"/>
</dbReference>
<keyword evidence="4" id="KW-1185">Reference proteome</keyword>
<accession>A0AAE4MCW1</accession>
<dbReference type="PROSITE" id="PS51352">
    <property type="entry name" value="THIOREDOXIN_2"/>
    <property type="match status" value="1"/>
</dbReference>
<keyword evidence="1" id="KW-1015">Disulfide bond</keyword>
<evidence type="ECO:0000256" key="1">
    <source>
        <dbReference type="ARBA" id="ARBA00023157"/>
    </source>
</evidence>
<evidence type="ECO:0000313" key="4">
    <source>
        <dbReference type="Proteomes" id="UP001273136"/>
    </source>
</evidence>
<dbReference type="SUPFAM" id="SSF52833">
    <property type="entry name" value="Thioredoxin-like"/>
    <property type="match status" value="1"/>
</dbReference>
<dbReference type="PROSITE" id="PS00194">
    <property type="entry name" value="THIOREDOXIN_1"/>
    <property type="match status" value="1"/>
</dbReference>
<dbReference type="Pfam" id="PF00085">
    <property type="entry name" value="Thioredoxin"/>
    <property type="match status" value="1"/>
</dbReference>
<dbReference type="Gene3D" id="3.40.30.10">
    <property type="entry name" value="Glutaredoxin"/>
    <property type="match status" value="1"/>
</dbReference>
<protein>
    <recommendedName>
        <fullName evidence="2">Thioredoxin domain-containing protein</fullName>
    </recommendedName>
</protein>
<dbReference type="EMBL" id="JAWDKA010000006">
    <property type="protein sequence ID" value="MDV0442061.1"/>
    <property type="molecule type" value="Genomic_DNA"/>
</dbReference>
<proteinExistence type="predicted"/>
<dbReference type="InterPro" id="IPR017937">
    <property type="entry name" value="Thioredoxin_CS"/>
</dbReference>
<dbReference type="GO" id="GO:0015035">
    <property type="term" value="F:protein-disulfide reductase activity"/>
    <property type="evidence" value="ECO:0007669"/>
    <property type="project" value="TreeGrafter"/>
</dbReference>
<dbReference type="Proteomes" id="UP001273136">
    <property type="component" value="Unassembled WGS sequence"/>
</dbReference>
<dbReference type="InterPro" id="IPR036249">
    <property type="entry name" value="Thioredoxin-like_sf"/>
</dbReference>
<reference evidence="3" key="1">
    <citation type="submission" date="2023-06" db="EMBL/GenBank/DDBJ databases">
        <title>Genome sequence of Methancorpusculaceae sp. Ag1.</title>
        <authorList>
            <person name="Protasov E."/>
            <person name="Platt K."/>
            <person name="Poehlein A."/>
            <person name="Daniel R."/>
            <person name="Brune A."/>
        </authorList>
    </citation>
    <scope>NUCLEOTIDE SEQUENCE</scope>
    <source>
        <strain evidence="3">Ag1</strain>
    </source>
</reference>
<evidence type="ECO:0000259" key="2">
    <source>
        <dbReference type="PROSITE" id="PS51352"/>
    </source>
</evidence>
<feature type="domain" description="Thioredoxin" evidence="2">
    <location>
        <begin position="21"/>
        <end position="131"/>
    </location>
</feature>
<dbReference type="CDD" id="cd02947">
    <property type="entry name" value="TRX_family"/>
    <property type="match status" value="1"/>
</dbReference>
<dbReference type="AlphaFoldDB" id="A0AAE4MCW1"/>